<evidence type="ECO:0000313" key="2">
    <source>
        <dbReference type="EMBL" id="KAJ4834775.1"/>
    </source>
</evidence>
<comment type="caution">
    <text evidence="2">The sequence shown here is derived from an EMBL/GenBank/DDBJ whole genome shotgun (WGS) entry which is preliminary data.</text>
</comment>
<proteinExistence type="predicted"/>
<evidence type="ECO:0000313" key="3">
    <source>
        <dbReference type="Proteomes" id="UP001141552"/>
    </source>
</evidence>
<reference evidence="2" key="2">
    <citation type="journal article" date="2023" name="Plants (Basel)">
        <title>Annotation of the Turnera subulata (Passifloraceae) Draft Genome Reveals the S-Locus Evolved after the Divergence of Turneroideae from Passifloroideae in a Stepwise Manner.</title>
        <authorList>
            <person name="Henning P.M."/>
            <person name="Roalson E.H."/>
            <person name="Mir W."/>
            <person name="McCubbin A.G."/>
            <person name="Shore J.S."/>
        </authorList>
    </citation>
    <scope>NUCLEOTIDE SEQUENCE</scope>
    <source>
        <strain evidence="2">F60SS</strain>
    </source>
</reference>
<gene>
    <name evidence="2" type="ORF">Tsubulata_037584</name>
</gene>
<dbReference type="EMBL" id="JAKUCV010004625">
    <property type="protein sequence ID" value="KAJ4834775.1"/>
    <property type="molecule type" value="Genomic_DNA"/>
</dbReference>
<reference evidence="2" key="1">
    <citation type="submission" date="2022-02" db="EMBL/GenBank/DDBJ databases">
        <authorList>
            <person name="Henning P.M."/>
            <person name="McCubbin A.G."/>
            <person name="Shore J.S."/>
        </authorList>
    </citation>
    <scope>NUCLEOTIDE SEQUENCE</scope>
    <source>
        <strain evidence="2">F60SS</strain>
        <tissue evidence="2">Leaves</tissue>
    </source>
</reference>
<protein>
    <submittedName>
        <fullName evidence="2">Uncharacterized protein</fullName>
    </submittedName>
</protein>
<name>A0A9Q0FNJ5_9ROSI</name>
<keyword evidence="3" id="KW-1185">Reference proteome</keyword>
<dbReference type="PANTHER" id="PTHR36720">
    <property type="entry name" value="TAF RNA POLYMERASE I SUBUNIT A"/>
    <property type="match status" value="1"/>
</dbReference>
<accession>A0A9Q0FNJ5</accession>
<evidence type="ECO:0000256" key="1">
    <source>
        <dbReference type="SAM" id="MobiDB-lite"/>
    </source>
</evidence>
<organism evidence="2 3">
    <name type="scientific">Turnera subulata</name>
    <dbReference type="NCBI Taxonomy" id="218843"/>
    <lineage>
        <taxon>Eukaryota</taxon>
        <taxon>Viridiplantae</taxon>
        <taxon>Streptophyta</taxon>
        <taxon>Embryophyta</taxon>
        <taxon>Tracheophyta</taxon>
        <taxon>Spermatophyta</taxon>
        <taxon>Magnoliopsida</taxon>
        <taxon>eudicotyledons</taxon>
        <taxon>Gunneridae</taxon>
        <taxon>Pentapetalae</taxon>
        <taxon>rosids</taxon>
        <taxon>fabids</taxon>
        <taxon>Malpighiales</taxon>
        <taxon>Passifloraceae</taxon>
        <taxon>Turnera</taxon>
    </lineage>
</organism>
<sequence length="164" mass="18603">MAVHEDDDHDGGRKRSSKRRRRLTTTAWEDTDNTCPLTSLEASYKRITLALTKPSYLLGHPAVSTLRQESRARLLNLLRRLESQHDWTEAAGALAVMLKGTRKDSSPDVNRFKYTDSFLVHLVAILFQLLHGNVEAERHNVRRNDKQLPAERNADFCGEGGPVK</sequence>
<dbReference type="Proteomes" id="UP001141552">
    <property type="component" value="Unassembled WGS sequence"/>
</dbReference>
<dbReference type="OrthoDB" id="1899337at2759"/>
<dbReference type="PANTHER" id="PTHR36720:SF1">
    <property type="entry name" value="TAF RNA POLYMERASE I SUBUNIT A"/>
    <property type="match status" value="1"/>
</dbReference>
<feature type="region of interest" description="Disordered" evidence="1">
    <location>
        <begin position="1"/>
        <end position="22"/>
    </location>
</feature>
<dbReference type="AlphaFoldDB" id="A0A9Q0FNJ5"/>
<feature type="compositionally biased region" description="Basic and acidic residues" evidence="1">
    <location>
        <begin position="1"/>
        <end position="13"/>
    </location>
</feature>
<feature type="non-terminal residue" evidence="2">
    <location>
        <position position="1"/>
    </location>
</feature>